<sequence>MTGLIALVSEPEPPEAVKLSTESARVIPLEDAEGLIIQQATTCGTGSWQSTSPSEHSLQRNQRRSNNKIPNLETTRNKMGNLMSKLTIRLNTNQLDTDGNTTALAKLPRESTQHPMAPGVDEMPSPTGSTTSLDSSTGGGDLSQGSLLWPYTSSMSQYQDPAEGASSPDLSGTTEPQQRDPVSSQGTEQPQSVRGNEEQHTERNSEPRDISQAIREIQQFVCQLHSTLHGNDHSEAATPYQQASFGVLTNIADDIAECLHWLRKMSATNEASARSEQTALRSGIASNTTPVLRREDAITGNQQTVSYPASGVLPTDSLRGVAPPSVFHTTGPPATIPESAVVPPPPPPPNTTHQGQPLLPSSPGAGVTMSLPLHYDTPAGPRMTLYHSHLPGPAPGLSSSPPRPVSREPGARQEEAPSISPPAVVQEMAADTPPPSQVSTGPDGHRSSARPSEWFARVESDDDSEDGLDSPGAELRWSGVFEGTWSS</sequence>
<feature type="compositionally biased region" description="Basic and acidic residues" evidence="1">
    <location>
        <begin position="405"/>
        <end position="415"/>
    </location>
</feature>
<evidence type="ECO:0000313" key="2">
    <source>
        <dbReference type="EMBL" id="ROV93384.1"/>
    </source>
</evidence>
<reference evidence="2 3" key="1">
    <citation type="submission" date="2015-09" db="EMBL/GenBank/DDBJ databases">
        <title>Host preference determinants of Valsa canker pathogens revealed by comparative genomics.</title>
        <authorList>
            <person name="Yin Z."/>
            <person name="Huang L."/>
        </authorList>
    </citation>
    <scope>NUCLEOTIDE SEQUENCE [LARGE SCALE GENOMIC DNA]</scope>
    <source>
        <strain evidence="2 3">03-1</strain>
    </source>
</reference>
<organism evidence="2 3">
    <name type="scientific">Cytospora schulzeri</name>
    <dbReference type="NCBI Taxonomy" id="448051"/>
    <lineage>
        <taxon>Eukaryota</taxon>
        <taxon>Fungi</taxon>
        <taxon>Dikarya</taxon>
        <taxon>Ascomycota</taxon>
        <taxon>Pezizomycotina</taxon>
        <taxon>Sordariomycetes</taxon>
        <taxon>Sordariomycetidae</taxon>
        <taxon>Diaporthales</taxon>
        <taxon>Cytosporaceae</taxon>
        <taxon>Cytospora</taxon>
    </lineage>
</organism>
<protein>
    <submittedName>
        <fullName evidence="2">Uncharacterized protein</fullName>
    </submittedName>
</protein>
<feature type="compositionally biased region" description="Polar residues" evidence="1">
    <location>
        <begin position="168"/>
        <end position="194"/>
    </location>
</feature>
<accession>A0A423VQP0</accession>
<feature type="region of interest" description="Disordered" evidence="1">
    <location>
        <begin position="107"/>
        <end position="209"/>
    </location>
</feature>
<feature type="compositionally biased region" description="Low complexity" evidence="1">
    <location>
        <begin position="124"/>
        <end position="136"/>
    </location>
</feature>
<feature type="region of interest" description="Disordered" evidence="1">
    <location>
        <begin position="328"/>
        <end position="487"/>
    </location>
</feature>
<dbReference type="Proteomes" id="UP000283895">
    <property type="component" value="Unassembled WGS sequence"/>
</dbReference>
<name>A0A423VQP0_9PEZI</name>
<feature type="compositionally biased region" description="Low complexity" evidence="1">
    <location>
        <begin position="388"/>
        <end position="400"/>
    </location>
</feature>
<feature type="region of interest" description="Disordered" evidence="1">
    <location>
        <begin position="44"/>
        <end position="76"/>
    </location>
</feature>
<comment type="caution">
    <text evidence="2">The sequence shown here is derived from an EMBL/GenBank/DDBJ whole genome shotgun (WGS) entry which is preliminary data.</text>
</comment>
<dbReference type="AlphaFoldDB" id="A0A423VQP0"/>
<feature type="compositionally biased region" description="Basic and acidic residues" evidence="1">
    <location>
        <begin position="195"/>
        <end position="209"/>
    </location>
</feature>
<evidence type="ECO:0000313" key="3">
    <source>
        <dbReference type="Proteomes" id="UP000283895"/>
    </source>
</evidence>
<dbReference type="OrthoDB" id="10564316at2759"/>
<feature type="compositionally biased region" description="Polar residues" evidence="1">
    <location>
        <begin position="67"/>
        <end position="76"/>
    </location>
</feature>
<evidence type="ECO:0000256" key="1">
    <source>
        <dbReference type="SAM" id="MobiDB-lite"/>
    </source>
</evidence>
<keyword evidence="3" id="KW-1185">Reference proteome</keyword>
<proteinExistence type="predicted"/>
<feature type="compositionally biased region" description="Polar residues" evidence="1">
    <location>
        <begin position="44"/>
        <end position="60"/>
    </location>
</feature>
<dbReference type="EMBL" id="LKEA01000045">
    <property type="protein sequence ID" value="ROV93384.1"/>
    <property type="molecule type" value="Genomic_DNA"/>
</dbReference>
<gene>
    <name evidence="2" type="ORF">VMCG_08421</name>
</gene>